<feature type="chain" id="PRO_5005146598" description="Dolichyl-diphosphooligosaccharide--protein glycosyltransferase subunit WBP1" evidence="8">
    <location>
        <begin position="21"/>
        <end position="446"/>
    </location>
</feature>
<evidence type="ECO:0000256" key="7">
    <source>
        <dbReference type="ARBA" id="ARBA00023136"/>
    </source>
</evidence>
<dbReference type="Proteomes" id="UP000030669">
    <property type="component" value="Unassembled WGS sequence"/>
</dbReference>
<evidence type="ECO:0000256" key="5">
    <source>
        <dbReference type="ARBA" id="ARBA00022824"/>
    </source>
</evidence>
<dbReference type="GeneID" id="19303728"/>
<comment type="pathway">
    <text evidence="2 8">Protein modification; protein glycosylation.</text>
</comment>
<dbReference type="GO" id="GO:0008250">
    <property type="term" value="C:oligosaccharyltransferase complex"/>
    <property type="evidence" value="ECO:0007669"/>
    <property type="project" value="TreeGrafter"/>
</dbReference>
<sequence>MFRICQLLLLTFCLAIGSYARSSTGDSVLVILDPSLSKDNFSIFFKGLEEQGYELTFRAPKDVAPAIMQDDVASFAHVILFTPETKTYAKDITPQSLVDLLSKNTNVIFALGSKQTPLTSLAYEFSLILPPPGTPLISHFPERDTPATVIPIEVPSDHAALTSGLSPVWYSGVSFALGNNPLLVPFLNAPPESFAADTTEDSGADALVEAAEKGGEGLWAGKDMSVVTGFQTIDGGRALFVGGVELFSDEFAKKEVTKGVEAGNAQFARDVAAWTFQESLVLRVDSLMHHRVNETTPRDQYTTNDRVVYTTHISKYNPKLNAWEPYSGIQDMQLEFTMLDPHIRTALPPVPGSPGTYSVEFRVPDRHGVFKFVVNYKRKGWTHLHSSTTVPVVPPRHDEYPRFLSAAWPYYIGAISTSAGFVLFSALWLAGDDRDLKKKKTAKATE</sequence>
<keyword evidence="6 8" id="KW-1133">Transmembrane helix</keyword>
<dbReference type="eggNOG" id="KOG2754">
    <property type="taxonomic scope" value="Eukaryota"/>
</dbReference>
<evidence type="ECO:0000259" key="9">
    <source>
        <dbReference type="Pfam" id="PF03345"/>
    </source>
</evidence>
<feature type="signal peptide" evidence="8">
    <location>
        <begin position="1"/>
        <end position="20"/>
    </location>
</feature>
<evidence type="ECO:0000256" key="6">
    <source>
        <dbReference type="ARBA" id="ARBA00022989"/>
    </source>
</evidence>
<dbReference type="EMBL" id="KB469298">
    <property type="protein sequence ID" value="EPQ58681.1"/>
    <property type="molecule type" value="Genomic_DNA"/>
</dbReference>
<feature type="transmembrane region" description="Helical" evidence="8">
    <location>
        <begin position="408"/>
        <end position="430"/>
    </location>
</feature>
<dbReference type="RefSeq" id="XP_007863796.1">
    <property type="nucleotide sequence ID" value="XM_007865605.1"/>
</dbReference>
<dbReference type="HOGENOM" id="CLU_031804_1_1_1"/>
<dbReference type="UniPathway" id="UPA00378"/>
<accession>S7QFP6</accession>
<dbReference type="PANTHER" id="PTHR10830">
    <property type="entry name" value="DOLICHYL-DIPHOSPHOOLIGOSACCHARIDE--PROTEIN GLYCOSYLTRANSFERASE 48 KDA SUBUNIT"/>
    <property type="match status" value="1"/>
</dbReference>
<feature type="domain" description="OST48 N-terminal" evidence="9">
    <location>
        <begin position="28"/>
        <end position="275"/>
    </location>
</feature>
<dbReference type="GO" id="GO:0016740">
    <property type="term" value="F:transferase activity"/>
    <property type="evidence" value="ECO:0007669"/>
    <property type="project" value="UniProtKB-KW"/>
</dbReference>
<keyword evidence="5 8" id="KW-0256">Endoplasmic reticulum</keyword>
<dbReference type="STRING" id="670483.S7QFP6"/>
<dbReference type="KEGG" id="gtr:GLOTRDRAFT_137319"/>
<comment type="subcellular location">
    <subcellularLocation>
        <location evidence="8">Endoplasmic reticulum membrane</location>
        <topology evidence="8">Single-pass type I membrane protein</topology>
    </subcellularLocation>
    <subcellularLocation>
        <location evidence="1">Membrane</location>
        <topology evidence="1">Single-pass type I membrane protein</topology>
    </subcellularLocation>
</comment>
<dbReference type="AlphaFoldDB" id="S7QFP6"/>
<feature type="domain" description="OST48 middle" evidence="10">
    <location>
        <begin position="289"/>
        <end position="430"/>
    </location>
</feature>
<evidence type="ECO:0000256" key="4">
    <source>
        <dbReference type="ARBA" id="ARBA00022692"/>
    </source>
</evidence>
<comment type="function">
    <text evidence="8">Subunit of the oligosaccharyl transferase (OST) complex that catalyzes the initial transfer of a defined glycan (Glc(3)Man(9)GlcNAc(2) in eukaryotes) from the lipid carrier dolichol-pyrophosphate to an asparagine residue within an Asn-X-Ser/Thr consensus motif in nascent polypeptide chains, the first step in protein N-glycosylation. N-glycosylation occurs cotranslationally and the complex associates with the Sec61 complex at the channel-forming translocon complex that mediates protein translocation across the endoplasmic reticulum (ER).</text>
</comment>
<dbReference type="OrthoDB" id="29105at2759"/>
<keyword evidence="4 8" id="KW-0812">Transmembrane</keyword>
<organism evidence="11 12">
    <name type="scientific">Gloeophyllum trabeum (strain ATCC 11539 / FP-39264 / Madison 617)</name>
    <name type="common">Brown rot fungus</name>
    <dbReference type="NCBI Taxonomy" id="670483"/>
    <lineage>
        <taxon>Eukaryota</taxon>
        <taxon>Fungi</taxon>
        <taxon>Dikarya</taxon>
        <taxon>Basidiomycota</taxon>
        <taxon>Agaricomycotina</taxon>
        <taxon>Agaricomycetes</taxon>
        <taxon>Gloeophyllales</taxon>
        <taxon>Gloeophyllaceae</taxon>
        <taxon>Gloeophyllum</taxon>
    </lineage>
</organism>
<comment type="similarity">
    <text evidence="3 8">Belongs to the DDOST 48 kDa subunit family.</text>
</comment>
<comment type="subunit">
    <text evidence="8">Component of the oligosaccharyltransferase (OST) complex.</text>
</comment>
<dbReference type="PANTHER" id="PTHR10830:SF0">
    <property type="entry name" value="DOLICHYL-DIPHOSPHOOLIGOSACCHARIDE--PROTEIN GLYCOSYLTRANSFERASE 48 KDA SUBUNIT"/>
    <property type="match status" value="1"/>
</dbReference>
<keyword evidence="7 8" id="KW-0472">Membrane</keyword>
<dbReference type="Pfam" id="PF23358">
    <property type="entry name" value="OST48_MD"/>
    <property type="match status" value="1"/>
</dbReference>
<proteinExistence type="inferred from homology"/>
<keyword evidence="11" id="KW-0808">Transferase</keyword>
<keyword evidence="12" id="KW-1185">Reference proteome</keyword>
<dbReference type="GO" id="GO:0018279">
    <property type="term" value="P:protein N-linked glycosylation via asparagine"/>
    <property type="evidence" value="ECO:0007669"/>
    <property type="project" value="UniProtKB-UniRule"/>
</dbReference>
<evidence type="ECO:0000256" key="1">
    <source>
        <dbReference type="ARBA" id="ARBA00004479"/>
    </source>
</evidence>
<dbReference type="Pfam" id="PF03345">
    <property type="entry name" value="OST48_N"/>
    <property type="match status" value="1"/>
</dbReference>
<dbReference type="OMA" id="AHDEYPR"/>
<dbReference type="InterPro" id="IPR055459">
    <property type="entry name" value="OST48_MD"/>
</dbReference>
<evidence type="ECO:0000313" key="11">
    <source>
        <dbReference type="EMBL" id="EPQ58681.1"/>
    </source>
</evidence>
<name>S7QFP6_GLOTA</name>
<dbReference type="InterPro" id="IPR005013">
    <property type="entry name" value="DDOST_48_kDa_subunit"/>
</dbReference>
<evidence type="ECO:0000259" key="10">
    <source>
        <dbReference type="Pfam" id="PF23358"/>
    </source>
</evidence>
<dbReference type="InterPro" id="IPR055457">
    <property type="entry name" value="OST48_N"/>
</dbReference>
<evidence type="ECO:0000313" key="12">
    <source>
        <dbReference type="Proteomes" id="UP000030669"/>
    </source>
</evidence>
<evidence type="ECO:0000256" key="8">
    <source>
        <dbReference type="RuleBase" id="RU361142"/>
    </source>
</evidence>
<keyword evidence="8" id="KW-0732">Signal</keyword>
<gene>
    <name evidence="11" type="ORF">GLOTRDRAFT_137319</name>
</gene>
<evidence type="ECO:0000256" key="3">
    <source>
        <dbReference type="ARBA" id="ARBA00008743"/>
    </source>
</evidence>
<reference evidence="11 12" key="1">
    <citation type="journal article" date="2012" name="Science">
        <title>The Paleozoic origin of enzymatic lignin decomposition reconstructed from 31 fungal genomes.</title>
        <authorList>
            <person name="Floudas D."/>
            <person name="Binder M."/>
            <person name="Riley R."/>
            <person name="Barry K."/>
            <person name="Blanchette R.A."/>
            <person name="Henrissat B."/>
            <person name="Martinez A.T."/>
            <person name="Otillar R."/>
            <person name="Spatafora J.W."/>
            <person name="Yadav J.S."/>
            <person name="Aerts A."/>
            <person name="Benoit I."/>
            <person name="Boyd A."/>
            <person name="Carlson A."/>
            <person name="Copeland A."/>
            <person name="Coutinho P.M."/>
            <person name="de Vries R.P."/>
            <person name="Ferreira P."/>
            <person name="Findley K."/>
            <person name="Foster B."/>
            <person name="Gaskell J."/>
            <person name="Glotzer D."/>
            <person name="Gorecki P."/>
            <person name="Heitman J."/>
            <person name="Hesse C."/>
            <person name="Hori C."/>
            <person name="Igarashi K."/>
            <person name="Jurgens J.A."/>
            <person name="Kallen N."/>
            <person name="Kersten P."/>
            <person name="Kohler A."/>
            <person name="Kuees U."/>
            <person name="Kumar T.K.A."/>
            <person name="Kuo A."/>
            <person name="LaButti K."/>
            <person name="Larrondo L.F."/>
            <person name="Lindquist E."/>
            <person name="Ling A."/>
            <person name="Lombard V."/>
            <person name="Lucas S."/>
            <person name="Lundell T."/>
            <person name="Martin R."/>
            <person name="McLaughlin D.J."/>
            <person name="Morgenstern I."/>
            <person name="Morin E."/>
            <person name="Murat C."/>
            <person name="Nagy L.G."/>
            <person name="Nolan M."/>
            <person name="Ohm R.A."/>
            <person name="Patyshakuliyeva A."/>
            <person name="Rokas A."/>
            <person name="Ruiz-Duenas F.J."/>
            <person name="Sabat G."/>
            <person name="Salamov A."/>
            <person name="Samejima M."/>
            <person name="Schmutz J."/>
            <person name="Slot J.C."/>
            <person name="St John F."/>
            <person name="Stenlid J."/>
            <person name="Sun H."/>
            <person name="Sun S."/>
            <person name="Syed K."/>
            <person name="Tsang A."/>
            <person name="Wiebenga A."/>
            <person name="Young D."/>
            <person name="Pisabarro A."/>
            <person name="Eastwood D.C."/>
            <person name="Martin F."/>
            <person name="Cullen D."/>
            <person name="Grigoriev I.V."/>
            <person name="Hibbett D.S."/>
        </authorList>
    </citation>
    <scope>NUCLEOTIDE SEQUENCE [LARGE SCALE GENOMIC DNA]</scope>
    <source>
        <strain evidence="11 12">ATCC 11539</strain>
    </source>
</reference>
<evidence type="ECO:0000256" key="2">
    <source>
        <dbReference type="ARBA" id="ARBA00004922"/>
    </source>
</evidence>
<protein>
    <recommendedName>
        <fullName evidence="8">Dolichyl-diphosphooligosaccharide--protein glycosyltransferase subunit WBP1</fullName>
        <shortName evidence="8">Oligosaccharyl transferase subunit WBP1</shortName>
    </recommendedName>
</protein>